<name>A0ABU0CVX4_9BACI</name>
<gene>
    <name evidence="1" type="ORF">J2S00_003299</name>
</gene>
<evidence type="ECO:0000313" key="2">
    <source>
        <dbReference type="Proteomes" id="UP001232445"/>
    </source>
</evidence>
<dbReference type="Proteomes" id="UP001232445">
    <property type="component" value="Unassembled WGS sequence"/>
</dbReference>
<reference evidence="1 2" key="1">
    <citation type="submission" date="2023-07" db="EMBL/GenBank/DDBJ databases">
        <title>Genomic Encyclopedia of Type Strains, Phase IV (KMG-IV): sequencing the most valuable type-strain genomes for metagenomic binning, comparative biology and taxonomic classification.</title>
        <authorList>
            <person name="Goeker M."/>
        </authorList>
    </citation>
    <scope>NUCLEOTIDE SEQUENCE [LARGE SCALE GENOMIC DNA]</scope>
    <source>
        <strain evidence="1 2">DSM 17740</strain>
    </source>
</reference>
<keyword evidence="2" id="KW-1185">Reference proteome</keyword>
<comment type="caution">
    <text evidence="1">The sequence shown here is derived from an EMBL/GenBank/DDBJ whole genome shotgun (WGS) entry which is preliminary data.</text>
</comment>
<dbReference type="EMBL" id="JAUSUQ010000014">
    <property type="protein sequence ID" value="MDQ0340484.1"/>
    <property type="molecule type" value="Genomic_DNA"/>
</dbReference>
<proteinExistence type="predicted"/>
<accession>A0ABU0CVX4</accession>
<organism evidence="1 2">
    <name type="scientific">Caldalkalibacillus uzonensis</name>
    <dbReference type="NCBI Taxonomy" id="353224"/>
    <lineage>
        <taxon>Bacteria</taxon>
        <taxon>Bacillati</taxon>
        <taxon>Bacillota</taxon>
        <taxon>Bacilli</taxon>
        <taxon>Bacillales</taxon>
        <taxon>Bacillaceae</taxon>
        <taxon>Caldalkalibacillus</taxon>
    </lineage>
</organism>
<protein>
    <submittedName>
        <fullName evidence="1">Uncharacterized protein</fullName>
    </submittedName>
</protein>
<sequence length="98" mass="10676">MKGPVNGFEVTESETHRLEGFIITKAIEPTLEPLGNEPNRWPAIGARVDILFPCTVVCCCQTFCAEQGVKKGGTAVLPSFCWTEGLFCLSDQGQKRDG</sequence>
<evidence type="ECO:0000313" key="1">
    <source>
        <dbReference type="EMBL" id="MDQ0340484.1"/>
    </source>
</evidence>